<evidence type="ECO:0000313" key="2">
    <source>
        <dbReference type="EMBL" id="RWU07472.1"/>
    </source>
</evidence>
<organism evidence="2 3">
    <name type="scientific">Pedobacter chitinilyticus</name>
    <dbReference type="NCBI Taxonomy" id="2233776"/>
    <lineage>
        <taxon>Bacteria</taxon>
        <taxon>Pseudomonadati</taxon>
        <taxon>Bacteroidota</taxon>
        <taxon>Sphingobacteriia</taxon>
        <taxon>Sphingobacteriales</taxon>
        <taxon>Sphingobacteriaceae</taxon>
        <taxon>Pedobacter</taxon>
    </lineage>
</organism>
<feature type="domain" description="Beta-lactamase-related" evidence="1">
    <location>
        <begin position="49"/>
        <end position="226"/>
    </location>
</feature>
<dbReference type="InterPro" id="IPR012338">
    <property type="entry name" value="Beta-lactam/transpept-like"/>
</dbReference>
<gene>
    <name evidence="2" type="ORF">DPV69_10805</name>
</gene>
<proteinExistence type="predicted"/>
<evidence type="ECO:0000259" key="1">
    <source>
        <dbReference type="Pfam" id="PF00144"/>
    </source>
</evidence>
<dbReference type="Proteomes" id="UP000284120">
    <property type="component" value="Unassembled WGS sequence"/>
</dbReference>
<accession>A0A443YUH3</accession>
<protein>
    <recommendedName>
        <fullName evidence="1">Beta-lactamase-related domain-containing protein</fullName>
    </recommendedName>
</protein>
<dbReference type="Pfam" id="PF00144">
    <property type="entry name" value="Beta-lactamase"/>
    <property type="match status" value="1"/>
</dbReference>
<dbReference type="OrthoDB" id="9793489at2"/>
<dbReference type="PANTHER" id="PTHR46825:SF8">
    <property type="entry name" value="BETA-LACTAMASE-RELATED"/>
    <property type="match status" value="1"/>
</dbReference>
<evidence type="ECO:0000313" key="3">
    <source>
        <dbReference type="Proteomes" id="UP000284120"/>
    </source>
</evidence>
<comment type="caution">
    <text evidence="2">The sequence shown here is derived from an EMBL/GenBank/DDBJ whole genome shotgun (WGS) entry which is preliminary data.</text>
</comment>
<reference evidence="2 3" key="1">
    <citation type="submission" date="2018-06" db="EMBL/GenBank/DDBJ databases">
        <title>Pedobacter endophyticus sp. nov., an endophytic bacterium isolated from a leaf of Triticum aestivum.</title>
        <authorList>
            <person name="Zhang L."/>
        </authorList>
    </citation>
    <scope>NUCLEOTIDE SEQUENCE [LARGE SCALE GENOMIC DNA]</scope>
    <source>
        <strain evidence="2 3">CM134L-2</strain>
    </source>
</reference>
<dbReference type="InterPro" id="IPR001466">
    <property type="entry name" value="Beta-lactam-related"/>
</dbReference>
<keyword evidence="3" id="KW-1185">Reference proteome</keyword>
<dbReference type="EMBL" id="SAYW01000003">
    <property type="protein sequence ID" value="RWU07472.1"/>
    <property type="molecule type" value="Genomic_DNA"/>
</dbReference>
<sequence length="235" mass="27068">MNLHRFKNLSQMKFTWASVLLCSILPFWMVVKANDAQDPIERIIAEETAKLMKSPSYKAVSGVIYLKGKAHYFNYGKLSNEQQPNSNTIYEIGSITKTYTGVLLSQAVHDRKINLDNDVRKYLIGKYPNLVLANGKPITIRHLITHTSGLPLVMNCDEHAQNVTTQMACFEKFRKEDFFKALKTVRPTDNSGKNYHYSGVGIQLVGYILEQVYQMNHTELLQKYVFYRSKEKQTF</sequence>
<dbReference type="SUPFAM" id="SSF56601">
    <property type="entry name" value="beta-lactamase/transpeptidase-like"/>
    <property type="match status" value="1"/>
</dbReference>
<dbReference type="PANTHER" id="PTHR46825">
    <property type="entry name" value="D-ALANYL-D-ALANINE-CARBOXYPEPTIDASE/ENDOPEPTIDASE AMPH"/>
    <property type="match status" value="1"/>
</dbReference>
<dbReference type="InterPro" id="IPR050491">
    <property type="entry name" value="AmpC-like"/>
</dbReference>
<dbReference type="AlphaFoldDB" id="A0A443YUH3"/>
<name>A0A443YUH3_9SPHI</name>
<dbReference type="Gene3D" id="3.40.710.10">
    <property type="entry name" value="DD-peptidase/beta-lactamase superfamily"/>
    <property type="match status" value="1"/>
</dbReference>